<reference evidence="2" key="1">
    <citation type="submission" date="2020-03" db="EMBL/GenBank/DDBJ databases">
        <title>The deep terrestrial virosphere.</title>
        <authorList>
            <person name="Holmfeldt K."/>
            <person name="Nilsson E."/>
            <person name="Simone D."/>
            <person name="Lopez-Fernandez M."/>
            <person name="Wu X."/>
            <person name="de Brujin I."/>
            <person name="Lundin D."/>
            <person name="Andersson A."/>
            <person name="Bertilsson S."/>
            <person name="Dopson M."/>
        </authorList>
    </citation>
    <scope>NUCLEOTIDE SEQUENCE</scope>
    <source>
        <strain evidence="2">MM415A00818</strain>
        <strain evidence="1">MM415B00985</strain>
    </source>
</reference>
<evidence type="ECO:0000313" key="2">
    <source>
        <dbReference type="EMBL" id="QJA79942.1"/>
    </source>
</evidence>
<name>A0A6M3KDN0_9ZZZZ</name>
<organism evidence="2">
    <name type="scientific">viral metagenome</name>
    <dbReference type="NCBI Taxonomy" id="1070528"/>
    <lineage>
        <taxon>unclassified sequences</taxon>
        <taxon>metagenomes</taxon>
        <taxon>organismal metagenomes</taxon>
    </lineage>
</organism>
<dbReference type="AlphaFoldDB" id="A0A6M3KDN0"/>
<sequence>MKSITNKVHRNNYYPLELTRIEIRVIVGINPEWEKPLTYGIDISDIKPHKYGKNMEIKIDPLKIPWKELKTMRVKKNG</sequence>
<gene>
    <name evidence="2" type="ORF">MM415A00818_0031</name>
    <name evidence="1" type="ORF">MM415B00985_0005</name>
</gene>
<evidence type="ECO:0000313" key="1">
    <source>
        <dbReference type="EMBL" id="QJA61171.1"/>
    </source>
</evidence>
<dbReference type="EMBL" id="MT141433">
    <property type="protein sequence ID" value="QJA61171.1"/>
    <property type="molecule type" value="Genomic_DNA"/>
</dbReference>
<protein>
    <submittedName>
        <fullName evidence="2">Uncharacterized protein</fullName>
    </submittedName>
</protein>
<accession>A0A6M3KDN0</accession>
<dbReference type="EMBL" id="MT142399">
    <property type="protein sequence ID" value="QJA79942.1"/>
    <property type="molecule type" value="Genomic_DNA"/>
</dbReference>
<proteinExistence type="predicted"/>